<feature type="domain" description="L,D-TPase catalytic" evidence="8">
    <location>
        <begin position="325"/>
        <end position="484"/>
    </location>
</feature>
<keyword evidence="3" id="KW-0808">Transferase</keyword>
<sequence>MYHKHLQFVVLSFLLTAGTLSGCGQRIKGKYKADTLTHDWKQTIPGNFSGQTKNTFDSIQITQFIKKHPKFSAYAGEIHDFYQRRGFAYAWFENKKLIEQANNLASRVLNLQNEGINQPAPYQKELDSLIYNADIHQHQPNIQTELMLTAQYFVFSKLAWQGMDDTMSRSARWYLPRKKVDYQQYLDSLLKETAKSQLPAEPVYRQYDLLRAFLKKYRELAVRGDWSPIVLSAKIRPGDSAIVVPLIKKRLFELDDFHGDTLNRVFTTELQDAVKRFQYRHGLLVDGLLNKATMAELNVPLKSRIEQLIVNMERSRWLPVNLHSDYLGVNIPEFKLHVYHADSLLWSCNVVVGQTVHQTTLFYGEIKYVVFSPYWEVPQSIVRKEIIPQLKKNPDYLATHRMEITGYKEGLPVIRQLPGPENSLGLVKFLFPNNYNTYLHDTPSKSLFGETTRAFSHGCIRVQEPAKLANFLLKDKKGWDAQRIEKAMSAGKEQYVTIENKVPVFITYFTAFIDREQRLNFRKDIYQLDGAMAGMLLNDKHLP</sequence>
<dbReference type="PROSITE" id="PS52029">
    <property type="entry name" value="LD_TPASE"/>
    <property type="match status" value="1"/>
</dbReference>
<dbReference type="InterPro" id="IPR052905">
    <property type="entry name" value="LD-transpeptidase_YkuD-like"/>
</dbReference>
<evidence type="ECO:0000256" key="5">
    <source>
        <dbReference type="ARBA" id="ARBA00022984"/>
    </source>
</evidence>
<organism evidence="9 10">
    <name type="scientific">Mucilaginibacter boryungensis</name>
    <dbReference type="NCBI Taxonomy" id="768480"/>
    <lineage>
        <taxon>Bacteria</taxon>
        <taxon>Pseudomonadati</taxon>
        <taxon>Bacteroidota</taxon>
        <taxon>Sphingobacteriia</taxon>
        <taxon>Sphingobacteriales</taxon>
        <taxon>Sphingobacteriaceae</taxon>
        <taxon>Mucilaginibacter</taxon>
    </lineage>
</organism>
<name>A0ABR9XKH0_9SPHI</name>
<dbReference type="Proteomes" id="UP000632774">
    <property type="component" value="Unassembled WGS sequence"/>
</dbReference>
<keyword evidence="5 7" id="KW-0573">Peptidoglycan synthesis</keyword>
<dbReference type="SUPFAM" id="SSF141523">
    <property type="entry name" value="L,D-transpeptidase catalytic domain-like"/>
    <property type="match status" value="1"/>
</dbReference>
<evidence type="ECO:0000256" key="3">
    <source>
        <dbReference type="ARBA" id="ARBA00022679"/>
    </source>
</evidence>
<dbReference type="InterPro" id="IPR038063">
    <property type="entry name" value="Transpep_catalytic_dom"/>
</dbReference>
<dbReference type="InterPro" id="IPR005490">
    <property type="entry name" value="LD_TPept_cat_dom"/>
</dbReference>
<dbReference type="Pfam" id="PF03734">
    <property type="entry name" value="YkuD"/>
    <property type="match status" value="1"/>
</dbReference>
<evidence type="ECO:0000256" key="1">
    <source>
        <dbReference type="ARBA" id="ARBA00004752"/>
    </source>
</evidence>
<dbReference type="Pfam" id="PF20142">
    <property type="entry name" value="Scaffold"/>
    <property type="match status" value="1"/>
</dbReference>
<keyword evidence="4 7" id="KW-0133">Cell shape</keyword>
<proteinExistence type="inferred from homology"/>
<reference evidence="9 10" key="1">
    <citation type="submission" date="2020-10" db="EMBL/GenBank/DDBJ databases">
        <title>Mucilaginibacter mali sp. nov., isolated from rhizosphere soil of apple orchard.</title>
        <authorList>
            <person name="Lee J.-S."/>
            <person name="Kim H.S."/>
            <person name="Kim J.-S."/>
        </authorList>
    </citation>
    <scope>NUCLEOTIDE SEQUENCE [LARGE SCALE GENOMIC DNA]</scope>
    <source>
        <strain evidence="9 10">KCTC 23157</strain>
    </source>
</reference>
<feature type="active site" description="Nucleophile" evidence="7">
    <location>
        <position position="459"/>
    </location>
</feature>
<protein>
    <submittedName>
        <fullName evidence="9">L,D-transpeptidase family protein</fullName>
    </submittedName>
</protein>
<evidence type="ECO:0000313" key="9">
    <source>
        <dbReference type="EMBL" id="MBE9667730.1"/>
    </source>
</evidence>
<evidence type="ECO:0000256" key="4">
    <source>
        <dbReference type="ARBA" id="ARBA00022960"/>
    </source>
</evidence>
<accession>A0ABR9XKH0</accession>
<dbReference type="CDD" id="cd16913">
    <property type="entry name" value="YkuD_like"/>
    <property type="match status" value="1"/>
</dbReference>
<gene>
    <name evidence="9" type="ORF">IRJ18_15255</name>
</gene>
<comment type="similarity">
    <text evidence="2">Belongs to the YkuD family.</text>
</comment>
<dbReference type="InterPro" id="IPR036366">
    <property type="entry name" value="PGBDSf"/>
</dbReference>
<dbReference type="InterPro" id="IPR002477">
    <property type="entry name" value="Peptidoglycan-bd-like"/>
</dbReference>
<comment type="caution">
    <text evidence="9">The sequence shown here is derived from an EMBL/GenBank/DDBJ whole genome shotgun (WGS) entry which is preliminary data.</text>
</comment>
<dbReference type="PANTHER" id="PTHR41533:SF2">
    <property type="entry name" value="BLR7131 PROTEIN"/>
    <property type="match status" value="1"/>
</dbReference>
<dbReference type="Gene3D" id="2.40.440.10">
    <property type="entry name" value="L,D-transpeptidase catalytic domain-like"/>
    <property type="match status" value="1"/>
</dbReference>
<comment type="pathway">
    <text evidence="1 7">Cell wall biogenesis; peptidoglycan biosynthesis.</text>
</comment>
<dbReference type="EMBL" id="JADFFM010000002">
    <property type="protein sequence ID" value="MBE9667730.1"/>
    <property type="molecule type" value="Genomic_DNA"/>
</dbReference>
<evidence type="ECO:0000256" key="2">
    <source>
        <dbReference type="ARBA" id="ARBA00005992"/>
    </source>
</evidence>
<dbReference type="Gene3D" id="1.10.101.10">
    <property type="entry name" value="PGBD-like superfamily/PGBD"/>
    <property type="match status" value="1"/>
</dbReference>
<dbReference type="InterPro" id="IPR036365">
    <property type="entry name" value="PGBD-like_sf"/>
</dbReference>
<evidence type="ECO:0000256" key="6">
    <source>
        <dbReference type="ARBA" id="ARBA00023316"/>
    </source>
</evidence>
<evidence type="ECO:0000256" key="7">
    <source>
        <dbReference type="PROSITE-ProRule" id="PRU01373"/>
    </source>
</evidence>
<evidence type="ECO:0000259" key="8">
    <source>
        <dbReference type="PROSITE" id="PS52029"/>
    </source>
</evidence>
<keyword evidence="10" id="KW-1185">Reference proteome</keyword>
<dbReference type="Pfam" id="PF01471">
    <property type="entry name" value="PG_binding_1"/>
    <property type="match status" value="1"/>
</dbReference>
<evidence type="ECO:0000313" key="10">
    <source>
        <dbReference type="Proteomes" id="UP000632774"/>
    </source>
</evidence>
<keyword evidence="6 7" id="KW-0961">Cell wall biogenesis/degradation</keyword>
<dbReference type="InterPro" id="IPR045380">
    <property type="entry name" value="LD_TPept_scaffold_dom"/>
</dbReference>
<dbReference type="PROSITE" id="PS51257">
    <property type="entry name" value="PROKAR_LIPOPROTEIN"/>
    <property type="match status" value="1"/>
</dbReference>
<dbReference type="PANTHER" id="PTHR41533">
    <property type="entry name" value="L,D-TRANSPEPTIDASE HI_1667-RELATED"/>
    <property type="match status" value="1"/>
</dbReference>
<feature type="active site" description="Proton donor/acceptor" evidence="7">
    <location>
        <position position="440"/>
    </location>
</feature>
<dbReference type="SUPFAM" id="SSF47090">
    <property type="entry name" value="PGBD-like"/>
    <property type="match status" value="1"/>
</dbReference>